<keyword evidence="4" id="KW-1185">Reference proteome</keyword>
<dbReference type="AlphaFoldDB" id="A0A9P1M8J1"/>
<evidence type="ECO:0000259" key="2">
    <source>
        <dbReference type="Pfam" id="PF07944"/>
    </source>
</evidence>
<evidence type="ECO:0000313" key="4">
    <source>
        <dbReference type="Proteomes" id="UP000838763"/>
    </source>
</evidence>
<feature type="signal peptide" evidence="1">
    <location>
        <begin position="1"/>
        <end position="27"/>
    </location>
</feature>
<dbReference type="GO" id="GO:0005975">
    <property type="term" value="P:carbohydrate metabolic process"/>
    <property type="evidence" value="ECO:0007669"/>
    <property type="project" value="InterPro"/>
</dbReference>
<dbReference type="InterPro" id="IPR008928">
    <property type="entry name" value="6-hairpin_glycosidase_sf"/>
</dbReference>
<dbReference type="InterPro" id="IPR012878">
    <property type="entry name" value="Beta-AFase-like_GH127_cat"/>
</dbReference>
<accession>A0A9P1M8J1</accession>
<dbReference type="Proteomes" id="UP000838763">
    <property type="component" value="Unassembled WGS sequence"/>
</dbReference>
<feature type="chain" id="PRO_5040267129" description="Non-reducing end beta-L-arabinofuranosidase-like GH127 catalytic domain-containing protein" evidence="1">
    <location>
        <begin position="28"/>
        <end position="272"/>
    </location>
</feature>
<dbReference type="OrthoDB" id="5358475at2759"/>
<evidence type="ECO:0000256" key="1">
    <source>
        <dbReference type="SAM" id="SignalP"/>
    </source>
</evidence>
<dbReference type="PANTHER" id="PTHR31151">
    <property type="entry name" value="PROLINE-TRNA LIGASE (DUF1680)"/>
    <property type="match status" value="1"/>
</dbReference>
<feature type="domain" description="Non-reducing end beta-L-arabinofuranosidase-like GH127 catalytic" evidence="2">
    <location>
        <begin position="50"/>
        <end position="271"/>
    </location>
</feature>
<name>A0A9P1M8J1_9PEZI</name>
<gene>
    <name evidence="3" type="ORF">PPNO1_LOCUS3904</name>
</gene>
<dbReference type="EMBL" id="CALLCH030000010">
    <property type="protein sequence ID" value="CAI4214171.1"/>
    <property type="molecule type" value="Genomic_DNA"/>
</dbReference>
<proteinExistence type="predicted"/>
<organism evidence="3 4">
    <name type="scientific">Parascedosporium putredinis</name>
    <dbReference type="NCBI Taxonomy" id="1442378"/>
    <lineage>
        <taxon>Eukaryota</taxon>
        <taxon>Fungi</taxon>
        <taxon>Dikarya</taxon>
        <taxon>Ascomycota</taxon>
        <taxon>Pezizomycotina</taxon>
        <taxon>Sordariomycetes</taxon>
        <taxon>Hypocreomycetidae</taxon>
        <taxon>Microascales</taxon>
        <taxon>Microascaceae</taxon>
        <taxon>Parascedosporium</taxon>
    </lineage>
</organism>
<sequence>MRFPQNSGSFGALPILALNLLSRSALAQVVPPAGNETGVLAHAFELGSLTLADSRWGDNQNRTLTYLLWLDPDRLLYNFRANHGLSTQGAAPHGGWDAPDFPFRTHFQGHILTAWAYCFSTLSEPACREKAEYFVAELAKCQENNGQKGYTAGYLSGFPESEIEAVERRTLSNGNVPYYAVHKTMAGLLDAWRFLGDEKARDVLFGMAEWVDARTSKLSRTQIQNMLQTEFGGMNDVLADVAHQTGDARWLSVAQRFDHEAVMAPLERGKTN</sequence>
<dbReference type="SUPFAM" id="SSF48208">
    <property type="entry name" value="Six-hairpin glycosidases"/>
    <property type="match status" value="1"/>
</dbReference>
<keyword evidence="1" id="KW-0732">Signal</keyword>
<protein>
    <recommendedName>
        <fullName evidence="2">Non-reducing end beta-L-arabinofuranosidase-like GH127 catalytic domain-containing protein</fullName>
    </recommendedName>
</protein>
<dbReference type="PANTHER" id="PTHR31151:SF0">
    <property type="entry name" value="PROLINE-TRNA LIGASE (DUF1680)"/>
    <property type="match status" value="1"/>
</dbReference>
<reference evidence="3" key="1">
    <citation type="submission" date="2022-11" db="EMBL/GenBank/DDBJ databases">
        <authorList>
            <person name="Scott C."/>
            <person name="Bruce N."/>
        </authorList>
    </citation>
    <scope>NUCLEOTIDE SEQUENCE</scope>
</reference>
<dbReference type="Pfam" id="PF07944">
    <property type="entry name" value="Beta-AFase-like_GH127_cat"/>
    <property type="match status" value="1"/>
</dbReference>
<comment type="caution">
    <text evidence="3">The sequence shown here is derived from an EMBL/GenBank/DDBJ whole genome shotgun (WGS) entry which is preliminary data.</text>
</comment>
<evidence type="ECO:0000313" key="3">
    <source>
        <dbReference type="EMBL" id="CAI4214171.1"/>
    </source>
</evidence>